<dbReference type="Proteomes" id="UP001601444">
    <property type="component" value="Unassembled WGS sequence"/>
</dbReference>
<accession>A0ABW6PID7</accession>
<dbReference type="InterPro" id="IPR009057">
    <property type="entry name" value="Homeodomain-like_sf"/>
</dbReference>
<evidence type="ECO:0000259" key="5">
    <source>
        <dbReference type="PROSITE" id="PS50977"/>
    </source>
</evidence>
<dbReference type="PANTHER" id="PTHR30055:SF234">
    <property type="entry name" value="HTH-TYPE TRANSCRIPTIONAL REGULATOR BETI"/>
    <property type="match status" value="1"/>
</dbReference>
<feature type="domain" description="HTH tetR-type" evidence="5">
    <location>
        <begin position="7"/>
        <end position="67"/>
    </location>
</feature>
<keyword evidence="1" id="KW-0805">Transcription regulation</keyword>
<dbReference type="InterPro" id="IPR001647">
    <property type="entry name" value="HTH_TetR"/>
</dbReference>
<protein>
    <submittedName>
        <fullName evidence="6">TetR/AcrR family transcriptional regulator</fullName>
    </submittedName>
</protein>
<dbReference type="Pfam" id="PF00440">
    <property type="entry name" value="TetR_N"/>
    <property type="match status" value="1"/>
</dbReference>
<dbReference type="EMBL" id="JBIAMX010000002">
    <property type="protein sequence ID" value="MFF0542171.1"/>
    <property type="molecule type" value="Genomic_DNA"/>
</dbReference>
<dbReference type="PANTHER" id="PTHR30055">
    <property type="entry name" value="HTH-TYPE TRANSCRIPTIONAL REGULATOR RUTR"/>
    <property type="match status" value="1"/>
</dbReference>
<dbReference type="PRINTS" id="PR00455">
    <property type="entry name" value="HTHTETR"/>
</dbReference>
<organism evidence="6 7">
    <name type="scientific">Nocardia thailandica</name>
    <dbReference type="NCBI Taxonomy" id="257275"/>
    <lineage>
        <taxon>Bacteria</taxon>
        <taxon>Bacillati</taxon>
        <taxon>Actinomycetota</taxon>
        <taxon>Actinomycetes</taxon>
        <taxon>Mycobacteriales</taxon>
        <taxon>Nocardiaceae</taxon>
        <taxon>Nocardia</taxon>
    </lineage>
</organism>
<keyword evidence="2 4" id="KW-0238">DNA-binding</keyword>
<keyword evidence="7" id="KW-1185">Reference proteome</keyword>
<evidence type="ECO:0000313" key="7">
    <source>
        <dbReference type="Proteomes" id="UP001601444"/>
    </source>
</evidence>
<evidence type="ECO:0000313" key="6">
    <source>
        <dbReference type="EMBL" id="MFF0542171.1"/>
    </source>
</evidence>
<evidence type="ECO:0000256" key="3">
    <source>
        <dbReference type="ARBA" id="ARBA00023163"/>
    </source>
</evidence>
<dbReference type="Gene3D" id="1.10.357.10">
    <property type="entry name" value="Tetracycline Repressor, domain 2"/>
    <property type="match status" value="1"/>
</dbReference>
<dbReference type="RefSeq" id="WP_043649628.1">
    <property type="nucleotide sequence ID" value="NZ_JBIAMX010000002.1"/>
</dbReference>
<name>A0ABW6PID7_9NOCA</name>
<dbReference type="PROSITE" id="PS50977">
    <property type="entry name" value="HTH_TETR_2"/>
    <property type="match status" value="1"/>
</dbReference>
<comment type="caution">
    <text evidence="6">The sequence shown here is derived from an EMBL/GenBank/DDBJ whole genome shotgun (WGS) entry which is preliminary data.</text>
</comment>
<feature type="DNA-binding region" description="H-T-H motif" evidence="4">
    <location>
        <begin position="30"/>
        <end position="49"/>
    </location>
</feature>
<evidence type="ECO:0000256" key="4">
    <source>
        <dbReference type="PROSITE-ProRule" id="PRU00335"/>
    </source>
</evidence>
<proteinExistence type="predicted"/>
<sequence length="183" mass="20328">MTDRRVRRTRGLLHRALIELMMERGYERVTVADVIDRADVGRSTFYSHYRDKDDLLQVSTTEFLRSEIAAVPAGPTPLSRLRVIFELVGRYPDVHRPLLGPKASATVLRSYRRMLEQLVGECLDEAPAPVRGRDEIVAFLAGALFGVLTAMVDPGAEPAPGRAWARFEELAMRGVGGALGDPR</sequence>
<keyword evidence="3" id="KW-0804">Transcription</keyword>
<reference evidence="6 7" key="1">
    <citation type="submission" date="2024-10" db="EMBL/GenBank/DDBJ databases">
        <title>The Natural Products Discovery Center: Release of the First 8490 Sequenced Strains for Exploring Actinobacteria Biosynthetic Diversity.</title>
        <authorList>
            <person name="Kalkreuter E."/>
            <person name="Kautsar S.A."/>
            <person name="Yang D."/>
            <person name="Bader C.D."/>
            <person name="Teijaro C.N."/>
            <person name="Fluegel L."/>
            <person name="Davis C.M."/>
            <person name="Simpson J.R."/>
            <person name="Lauterbach L."/>
            <person name="Steele A.D."/>
            <person name="Gui C."/>
            <person name="Meng S."/>
            <person name="Li G."/>
            <person name="Viehrig K."/>
            <person name="Ye F."/>
            <person name="Su P."/>
            <person name="Kiefer A.F."/>
            <person name="Nichols A."/>
            <person name="Cepeda A.J."/>
            <person name="Yan W."/>
            <person name="Fan B."/>
            <person name="Jiang Y."/>
            <person name="Adhikari A."/>
            <person name="Zheng C.-J."/>
            <person name="Schuster L."/>
            <person name="Cowan T.M."/>
            <person name="Smanski M.J."/>
            <person name="Chevrette M.G."/>
            <person name="De Carvalho L.P.S."/>
            <person name="Shen B."/>
        </authorList>
    </citation>
    <scope>NUCLEOTIDE SEQUENCE [LARGE SCALE GENOMIC DNA]</scope>
    <source>
        <strain evidence="6 7">NPDC004045</strain>
    </source>
</reference>
<evidence type="ECO:0000256" key="1">
    <source>
        <dbReference type="ARBA" id="ARBA00023015"/>
    </source>
</evidence>
<evidence type="ECO:0000256" key="2">
    <source>
        <dbReference type="ARBA" id="ARBA00023125"/>
    </source>
</evidence>
<dbReference type="SUPFAM" id="SSF46689">
    <property type="entry name" value="Homeodomain-like"/>
    <property type="match status" value="1"/>
</dbReference>
<dbReference type="InterPro" id="IPR050109">
    <property type="entry name" value="HTH-type_TetR-like_transc_reg"/>
</dbReference>
<gene>
    <name evidence="6" type="ORF">ACFYTF_04985</name>
</gene>